<feature type="domain" description="Quinolinate phosphoribosyl transferase C-terminal" evidence="2">
    <location>
        <begin position="112"/>
        <end position="298"/>
    </location>
</feature>
<evidence type="ECO:0000259" key="3">
    <source>
        <dbReference type="Pfam" id="PF02749"/>
    </source>
</evidence>
<name>M1XSM3_NATM8</name>
<dbReference type="GO" id="GO:0004514">
    <property type="term" value="F:nicotinate-nucleotide diphosphorylase (carboxylating) activity"/>
    <property type="evidence" value="ECO:0007669"/>
    <property type="project" value="InterPro"/>
</dbReference>
<evidence type="ECO:0000259" key="2">
    <source>
        <dbReference type="Pfam" id="PF01729"/>
    </source>
</evidence>
<dbReference type="Gene3D" id="3.20.20.70">
    <property type="entry name" value="Aldolase class I"/>
    <property type="match status" value="1"/>
</dbReference>
<dbReference type="AlphaFoldDB" id="M1XSM3"/>
<dbReference type="SUPFAM" id="SSF54675">
    <property type="entry name" value="Nicotinate/Quinolinate PRTase N-terminal domain-like"/>
    <property type="match status" value="1"/>
</dbReference>
<dbReference type="EMBL" id="HF582854">
    <property type="protein sequence ID" value="CCQ37383.1"/>
    <property type="molecule type" value="Genomic_DNA"/>
</dbReference>
<dbReference type="InterPro" id="IPR002638">
    <property type="entry name" value="Quinolinate_PRibosylTrfase_C"/>
</dbReference>
<dbReference type="InterPro" id="IPR036068">
    <property type="entry name" value="Nicotinate_pribotase-like_C"/>
</dbReference>
<accession>M1XSM3</accession>
<dbReference type="Proteomes" id="UP000011867">
    <property type="component" value="Chromosome"/>
</dbReference>
<evidence type="ECO:0000313" key="4">
    <source>
        <dbReference type="EMBL" id="CCQ37383.1"/>
    </source>
</evidence>
<keyword evidence="4" id="KW-0328">Glycosyltransferase</keyword>
<keyword evidence="4" id="KW-0436">Ligase</keyword>
<keyword evidence="1" id="KW-0808">Transferase</keyword>
<dbReference type="PANTHER" id="PTHR43202:SF1">
    <property type="entry name" value="NICOTINATE PHOSPHORIBOSYLTRANSFERASE"/>
    <property type="match status" value="1"/>
</dbReference>
<dbReference type="STRING" id="268739.Nmlp_3249"/>
<dbReference type="HOGENOM" id="CLU_043773_0_0_2"/>
<dbReference type="GO" id="GO:0004516">
    <property type="term" value="F:nicotinate phosphoribosyltransferase activity"/>
    <property type="evidence" value="ECO:0007669"/>
    <property type="project" value="UniProtKB-EC"/>
</dbReference>
<reference evidence="4 5" key="1">
    <citation type="journal article" date="2013" name="Genome Announc.">
        <title>Genome of the haloarchaeon Natronomonas moolapensis, a neutrophilic member of a previously haloalkaliphilic genus.</title>
        <authorList>
            <person name="Dyall-Smith M.L."/>
            <person name="Pfeiffer F."/>
            <person name="Oberwinkler T."/>
            <person name="Klee K."/>
            <person name="Rampp M."/>
            <person name="Palm P."/>
            <person name="Gross K."/>
            <person name="Schuster S.C."/>
            <person name="Oesterhelt D."/>
        </authorList>
    </citation>
    <scope>NUCLEOTIDE SEQUENCE [LARGE SCALE GENOMIC DNA]</scope>
    <source>
        <strain evidence="5">DSM 18674 / JCM 14361 / 8.8.11</strain>
    </source>
</reference>
<evidence type="ECO:0000256" key="1">
    <source>
        <dbReference type="ARBA" id="ARBA00022679"/>
    </source>
</evidence>
<gene>
    <name evidence="4" type="primary">pncB</name>
    <name evidence="4" type="ordered locus">Nmlp_3249</name>
</gene>
<keyword evidence="5" id="KW-1185">Reference proteome</keyword>
<dbReference type="InterPro" id="IPR037128">
    <property type="entry name" value="Quinolinate_PRibosylTase_N_sf"/>
</dbReference>
<dbReference type="GeneID" id="14651770"/>
<dbReference type="EC" id="6.3.4.21" evidence="4"/>
<dbReference type="NCBIfam" id="NF006415">
    <property type="entry name" value="PRK08662.1"/>
    <property type="match status" value="1"/>
</dbReference>
<dbReference type="KEGG" id="nmo:Nmlp_3249"/>
<dbReference type="SUPFAM" id="SSF51690">
    <property type="entry name" value="Nicotinate/Quinolinate PRTase C-terminal domain-like"/>
    <property type="match status" value="1"/>
</dbReference>
<organism evidence="4 5">
    <name type="scientific">Natronomonas moolapensis (strain DSM 18674 / CECT 7526 / JCM 14361 / 8.8.11)</name>
    <dbReference type="NCBI Taxonomy" id="268739"/>
    <lineage>
        <taxon>Archaea</taxon>
        <taxon>Methanobacteriati</taxon>
        <taxon>Methanobacteriota</taxon>
        <taxon>Stenosarchaea group</taxon>
        <taxon>Halobacteria</taxon>
        <taxon>Halobacteriales</taxon>
        <taxon>Natronomonadaceae</taxon>
        <taxon>Natronomonas</taxon>
    </lineage>
</organism>
<dbReference type="InterPro" id="IPR022412">
    <property type="entry name" value="Quinolinate_PRibosylTrfase_N"/>
</dbReference>
<protein>
    <submittedName>
        <fullName evidence="4">Nicotinate phosphoribosyltransferase</fullName>
        <ecNumber evidence="4">6.3.4.21</ecNumber>
    </submittedName>
</protein>
<dbReference type="PANTHER" id="PTHR43202">
    <property type="entry name" value="NICOTINATE-NUCLEOTIDE PYROPHOSPHORYLASE"/>
    <property type="match status" value="1"/>
</dbReference>
<feature type="domain" description="Quinolinate phosphoribosyl transferase N-terminal" evidence="3">
    <location>
        <begin position="17"/>
        <end position="109"/>
    </location>
</feature>
<dbReference type="InterPro" id="IPR013785">
    <property type="entry name" value="Aldolase_TIM"/>
</dbReference>
<dbReference type="RefSeq" id="WP_015410126.1">
    <property type="nucleotide sequence ID" value="NC_020388.1"/>
</dbReference>
<dbReference type="Pfam" id="PF01729">
    <property type="entry name" value="QRPTase_C"/>
    <property type="match status" value="1"/>
</dbReference>
<sequence length="379" mass="40100">MFDIVPEAAIAEGRATDAYFLRTEEALQYADRNPHVAVEVTADQFPTGGFELFAGVADAARLLEGRGVDADALPEGTLFDGGPVLRIEGPYLEFARLETSLLGFLSKPSAMATAALAARRAAPETSLLSFGARHVHPSIAGTVDRSALVGGFDGFSHVAAGDLMGREAAGTMPHALMLCFGPGNQEDAWRAFDEAVAPDVPRIALCDTFDDEVDEAVRAAELGFDSVRLDTTGSRRGDFRHIVRETRWKLDAAGHDDVDIFVSGGITPETIRELHDVADGFGVGSHITNADPVDFALDIVEVDGEATAKRGKLPGRKAVYRTPAGGHHVAAADADAPPGAESLFEPLVRDGEVVATLDIEAAAERAKADARRVGFGRAE</sequence>
<proteinExistence type="predicted"/>
<dbReference type="InterPro" id="IPR053190">
    <property type="entry name" value="NAPRTase-like"/>
</dbReference>
<dbReference type="Gene3D" id="3.90.1170.20">
    <property type="entry name" value="Quinolinate phosphoribosyl transferase, N-terminal domain"/>
    <property type="match status" value="1"/>
</dbReference>
<dbReference type="OrthoDB" id="371831at2157"/>
<dbReference type="eggNOG" id="arCOG01481">
    <property type="taxonomic scope" value="Archaea"/>
</dbReference>
<dbReference type="GO" id="GO:0009435">
    <property type="term" value="P:NAD+ biosynthetic process"/>
    <property type="evidence" value="ECO:0007669"/>
    <property type="project" value="InterPro"/>
</dbReference>
<evidence type="ECO:0000313" key="5">
    <source>
        <dbReference type="Proteomes" id="UP000011867"/>
    </source>
</evidence>
<dbReference type="Pfam" id="PF02749">
    <property type="entry name" value="QRPTase_N"/>
    <property type="match status" value="1"/>
</dbReference>